<protein>
    <submittedName>
        <fullName evidence="5">Serine/threonine-protein phosphatase 5</fullName>
    </submittedName>
</protein>
<dbReference type="AlphaFoldDB" id="A0A1C7LVS9"/>
<feature type="region of interest" description="Disordered" evidence="4">
    <location>
        <begin position="1"/>
        <end position="33"/>
    </location>
</feature>
<evidence type="ECO:0000313" key="5">
    <source>
        <dbReference type="EMBL" id="OBZ68079.1"/>
    </source>
</evidence>
<dbReference type="Proteomes" id="UP000092993">
    <property type="component" value="Unassembled WGS sequence"/>
</dbReference>
<dbReference type="PANTHER" id="PTHR45831:SF2">
    <property type="entry name" value="LD24721P"/>
    <property type="match status" value="1"/>
</dbReference>
<proteinExistence type="predicted"/>
<evidence type="ECO:0000313" key="6">
    <source>
        <dbReference type="Proteomes" id="UP000092993"/>
    </source>
</evidence>
<comment type="caution">
    <text evidence="5">The sequence shown here is derived from an EMBL/GenBank/DDBJ whole genome shotgun (WGS) entry which is preliminary data.</text>
</comment>
<gene>
    <name evidence="5" type="primary">PAPP5</name>
    <name evidence="5" type="ORF">A0H81_11758</name>
</gene>
<dbReference type="OrthoDB" id="445564at2759"/>
<dbReference type="SMART" id="SM00028">
    <property type="entry name" value="TPR"/>
    <property type="match status" value="3"/>
</dbReference>
<keyword evidence="6" id="KW-1185">Reference proteome</keyword>
<dbReference type="Gene3D" id="1.25.40.10">
    <property type="entry name" value="Tetratricopeptide repeat domain"/>
    <property type="match status" value="1"/>
</dbReference>
<evidence type="ECO:0000256" key="3">
    <source>
        <dbReference type="PROSITE-ProRule" id="PRU00339"/>
    </source>
</evidence>
<organism evidence="5 6">
    <name type="scientific">Grifola frondosa</name>
    <name type="common">Maitake</name>
    <name type="synonym">Polyporus frondosus</name>
    <dbReference type="NCBI Taxonomy" id="5627"/>
    <lineage>
        <taxon>Eukaryota</taxon>
        <taxon>Fungi</taxon>
        <taxon>Dikarya</taxon>
        <taxon>Basidiomycota</taxon>
        <taxon>Agaricomycotina</taxon>
        <taxon>Agaricomycetes</taxon>
        <taxon>Polyporales</taxon>
        <taxon>Grifolaceae</taxon>
        <taxon>Grifola</taxon>
    </lineage>
</organism>
<dbReference type="InterPro" id="IPR011990">
    <property type="entry name" value="TPR-like_helical_dom_sf"/>
</dbReference>
<dbReference type="InterPro" id="IPR047150">
    <property type="entry name" value="SGT"/>
</dbReference>
<keyword evidence="2 3" id="KW-0802">TPR repeat</keyword>
<feature type="repeat" description="TPR" evidence="3">
    <location>
        <begin position="48"/>
        <end position="81"/>
    </location>
</feature>
<keyword evidence="1" id="KW-0677">Repeat</keyword>
<dbReference type="SUPFAM" id="SSF48452">
    <property type="entry name" value="TPR-like"/>
    <property type="match status" value="1"/>
</dbReference>
<dbReference type="PROSITE" id="PS50005">
    <property type="entry name" value="TPR"/>
    <property type="match status" value="1"/>
</dbReference>
<dbReference type="GO" id="GO:0072380">
    <property type="term" value="C:TRC complex"/>
    <property type="evidence" value="ECO:0007669"/>
    <property type="project" value="TreeGrafter"/>
</dbReference>
<dbReference type="Pfam" id="PF13431">
    <property type="entry name" value="TPR_17"/>
    <property type="match status" value="1"/>
</dbReference>
<dbReference type="EMBL" id="LUGG01000022">
    <property type="protein sequence ID" value="OBZ68079.1"/>
    <property type="molecule type" value="Genomic_DNA"/>
</dbReference>
<feature type="compositionally biased region" description="Low complexity" evidence="4">
    <location>
        <begin position="1"/>
        <end position="23"/>
    </location>
</feature>
<dbReference type="InterPro" id="IPR019734">
    <property type="entry name" value="TPR_rpt"/>
</dbReference>
<evidence type="ECO:0000256" key="4">
    <source>
        <dbReference type="SAM" id="MobiDB-lite"/>
    </source>
</evidence>
<dbReference type="GO" id="GO:0060090">
    <property type="term" value="F:molecular adaptor activity"/>
    <property type="evidence" value="ECO:0007669"/>
    <property type="project" value="TreeGrafter"/>
</dbReference>
<dbReference type="GO" id="GO:0016020">
    <property type="term" value="C:membrane"/>
    <property type="evidence" value="ECO:0007669"/>
    <property type="project" value="TreeGrafter"/>
</dbReference>
<evidence type="ECO:0000256" key="2">
    <source>
        <dbReference type="ARBA" id="ARBA00022803"/>
    </source>
</evidence>
<accession>A0A1C7LVS9</accession>
<reference evidence="5 6" key="1">
    <citation type="submission" date="2016-03" db="EMBL/GenBank/DDBJ databases">
        <title>Whole genome sequencing of Grifola frondosa 9006-11.</title>
        <authorList>
            <person name="Min B."/>
            <person name="Park H."/>
            <person name="Kim J.-G."/>
            <person name="Cho H."/>
            <person name="Oh Y.-L."/>
            <person name="Kong W.-S."/>
            <person name="Choi I.-G."/>
        </authorList>
    </citation>
    <scope>NUCLEOTIDE SEQUENCE [LARGE SCALE GENOMIC DNA]</scope>
    <source>
        <strain evidence="5 6">9006-11</strain>
    </source>
</reference>
<dbReference type="PANTHER" id="PTHR45831">
    <property type="entry name" value="LD24721P"/>
    <property type="match status" value="1"/>
</dbReference>
<evidence type="ECO:0000256" key="1">
    <source>
        <dbReference type="ARBA" id="ARBA00022737"/>
    </source>
</evidence>
<sequence>MANHSSSSEASSLPSTPTITTPPSSIPPSPTLSRLTLQDVSEEARSEAAKWKAEANKAFVGHDFNKAADLYTKAIELNPADATLWCNRAYTRIKLEEHGYGLSDASMAIEINPKYAKAYYRYKQAISDFKKLLALEPQNQLVRTQLDSTQKILRKVEFEKAIELEEEKSAY</sequence>
<dbReference type="STRING" id="5627.A0A1C7LVS9"/>
<name>A0A1C7LVS9_GRIFR</name>
<dbReference type="GO" id="GO:0006620">
    <property type="term" value="P:post-translational protein targeting to endoplasmic reticulum membrane"/>
    <property type="evidence" value="ECO:0007669"/>
    <property type="project" value="TreeGrafter"/>
</dbReference>